<dbReference type="InterPro" id="IPR015991">
    <property type="entry name" value="TatD/YcfH-like"/>
</dbReference>
<evidence type="ECO:0000256" key="2">
    <source>
        <dbReference type="ARBA" id="ARBA00022723"/>
    </source>
</evidence>
<reference evidence="5 6" key="1">
    <citation type="submission" date="2020-08" db="EMBL/GenBank/DDBJ databases">
        <title>Genomic Encyclopedia of Type Strains, Phase IV (KMG-IV): sequencing the most valuable type-strain genomes for metagenomic binning, comparative biology and taxonomic classification.</title>
        <authorList>
            <person name="Goeker M."/>
        </authorList>
    </citation>
    <scope>NUCLEOTIDE SEQUENCE [LARGE SCALE GENOMIC DNA]</scope>
    <source>
        <strain evidence="5 6">DSM 22071</strain>
    </source>
</reference>
<dbReference type="FunFam" id="3.20.20.140:FF:000005">
    <property type="entry name" value="TatD family hydrolase"/>
    <property type="match status" value="1"/>
</dbReference>
<dbReference type="InterPro" id="IPR018228">
    <property type="entry name" value="DNase_TatD-rel_CS"/>
</dbReference>
<feature type="binding site" evidence="4">
    <location>
        <position position="206"/>
    </location>
    <ligand>
        <name>a divalent metal cation</name>
        <dbReference type="ChEBI" id="CHEBI:60240"/>
        <label>1</label>
    </ligand>
</feature>
<proteinExistence type="inferred from homology"/>
<dbReference type="AlphaFoldDB" id="A0A7W7Y5I0"/>
<dbReference type="GO" id="GO:0016788">
    <property type="term" value="F:hydrolase activity, acting on ester bonds"/>
    <property type="evidence" value="ECO:0007669"/>
    <property type="project" value="InterPro"/>
</dbReference>
<dbReference type="PANTHER" id="PTHR46124:SF2">
    <property type="entry name" value="D-AMINOACYL-TRNA DEACYLASE"/>
    <property type="match status" value="1"/>
</dbReference>
<evidence type="ECO:0000313" key="6">
    <source>
        <dbReference type="Proteomes" id="UP000528322"/>
    </source>
</evidence>
<dbReference type="EMBL" id="JACHID010000008">
    <property type="protein sequence ID" value="MBB5022182.1"/>
    <property type="molecule type" value="Genomic_DNA"/>
</dbReference>
<keyword evidence="3 5" id="KW-0378">Hydrolase</keyword>
<gene>
    <name evidence="5" type="ORF">HNR37_001510</name>
</gene>
<feature type="binding site" evidence="4">
    <location>
        <position position="134"/>
    </location>
    <ligand>
        <name>a divalent metal cation</name>
        <dbReference type="ChEBI" id="CHEBI:60240"/>
        <label>2</label>
    </ligand>
</feature>
<evidence type="ECO:0000256" key="1">
    <source>
        <dbReference type="ARBA" id="ARBA00009275"/>
    </source>
</evidence>
<evidence type="ECO:0000256" key="3">
    <source>
        <dbReference type="ARBA" id="ARBA00022801"/>
    </source>
</evidence>
<dbReference type="PANTHER" id="PTHR46124">
    <property type="entry name" value="D-AMINOACYL-TRNA DEACYLASE"/>
    <property type="match status" value="1"/>
</dbReference>
<dbReference type="GO" id="GO:0046872">
    <property type="term" value="F:metal ion binding"/>
    <property type="evidence" value="ECO:0007669"/>
    <property type="project" value="UniProtKB-KW"/>
</dbReference>
<dbReference type="CDD" id="cd01310">
    <property type="entry name" value="TatD_DNAse"/>
    <property type="match status" value="1"/>
</dbReference>
<organism evidence="5 6">
    <name type="scientific">Desulfurispira natronophila</name>
    <dbReference type="NCBI Taxonomy" id="682562"/>
    <lineage>
        <taxon>Bacteria</taxon>
        <taxon>Pseudomonadati</taxon>
        <taxon>Chrysiogenota</taxon>
        <taxon>Chrysiogenia</taxon>
        <taxon>Chrysiogenales</taxon>
        <taxon>Chrysiogenaceae</taxon>
        <taxon>Desulfurispira</taxon>
    </lineage>
</organism>
<dbReference type="InterPro" id="IPR032466">
    <property type="entry name" value="Metal_Hydrolase"/>
</dbReference>
<protein>
    <submittedName>
        <fullName evidence="5">TatD DNase family protein</fullName>
        <ecNumber evidence="5">3.1.21.-</ecNumber>
    </submittedName>
</protein>
<keyword evidence="2 4" id="KW-0479">Metal-binding</keyword>
<comment type="caution">
    <text evidence="5">The sequence shown here is derived from an EMBL/GenBank/DDBJ whole genome shotgun (WGS) entry which is preliminary data.</text>
</comment>
<keyword evidence="6" id="KW-1185">Reference proteome</keyword>
<dbReference type="Gene3D" id="3.20.20.140">
    <property type="entry name" value="Metal-dependent hydrolases"/>
    <property type="match status" value="1"/>
</dbReference>
<dbReference type="EC" id="3.1.21.-" evidence="5"/>
<dbReference type="GO" id="GO:0004536">
    <property type="term" value="F:DNA nuclease activity"/>
    <property type="evidence" value="ECO:0007669"/>
    <property type="project" value="InterPro"/>
</dbReference>
<feature type="binding site" evidence="4">
    <location>
        <position position="10"/>
    </location>
    <ligand>
        <name>a divalent metal cation</name>
        <dbReference type="ChEBI" id="CHEBI:60240"/>
        <label>1</label>
    </ligand>
</feature>
<evidence type="ECO:0000313" key="5">
    <source>
        <dbReference type="EMBL" id="MBB5022182.1"/>
    </source>
</evidence>
<dbReference type="Proteomes" id="UP000528322">
    <property type="component" value="Unassembled WGS sequence"/>
</dbReference>
<feature type="binding site" evidence="4">
    <location>
        <position position="156"/>
    </location>
    <ligand>
        <name>a divalent metal cation</name>
        <dbReference type="ChEBI" id="CHEBI:60240"/>
        <label>2</label>
    </ligand>
</feature>
<dbReference type="SUPFAM" id="SSF51556">
    <property type="entry name" value="Metallo-dependent hydrolases"/>
    <property type="match status" value="1"/>
</dbReference>
<evidence type="ECO:0000256" key="4">
    <source>
        <dbReference type="PIRSR" id="PIRSR005902-1"/>
    </source>
</evidence>
<dbReference type="NCBIfam" id="TIGR00010">
    <property type="entry name" value="YchF/TatD family DNA exonuclease"/>
    <property type="match status" value="1"/>
</dbReference>
<dbReference type="Pfam" id="PF01026">
    <property type="entry name" value="TatD_DNase"/>
    <property type="match status" value="1"/>
</dbReference>
<name>A0A7W7Y5I0_9BACT</name>
<accession>A0A7W7Y5I0</accession>
<dbReference type="PIRSF" id="PIRSF005902">
    <property type="entry name" value="DNase_TatD"/>
    <property type="match status" value="1"/>
</dbReference>
<dbReference type="RefSeq" id="WP_183732230.1">
    <property type="nucleotide sequence ID" value="NZ_JACHID010000008.1"/>
</dbReference>
<feature type="binding site" evidence="4">
    <location>
        <position position="8"/>
    </location>
    <ligand>
        <name>a divalent metal cation</name>
        <dbReference type="ChEBI" id="CHEBI:60240"/>
        <label>1</label>
    </ligand>
</feature>
<sequence>MPRYIDIHTHLALKDYDYGESLEQRLQAAREQGVARCITIGTDDEDNQTNSHICQQHDDIFMAVGIHPSESTDAGRVRQSLEHMAPLLKSPKTIAVGETGLDYYWTRDHVEAQRDAFHQHLKLAQVHDLPVMVHSREAFDDTCAILAQHQCRGVIHCFTGSVAEARAFLDMGYLISLPGIVTFPKAKQMHEVAKFLPAEHLLCETDSPYLSPVPRRGRENQSAHIPHIYAAIAELRGQQVEELAGQIWDNAEKLFRFEAVRSC</sequence>
<dbReference type="InterPro" id="IPR001130">
    <property type="entry name" value="TatD-like"/>
</dbReference>
<feature type="binding site" evidence="4">
    <location>
        <position position="98"/>
    </location>
    <ligand>
        <name>a divalent metal cation</name>
        <dbReference type="ChEBI" id="CHEBI:60240"/>
        <label>1</label>
    </ligand>
</feature>
<comment type="similarity">
    <text evidence="1">Belongs to the metallo-dependent hydrolases superfamily. TatD-type hydrolase family.</text>
</comment>
<dbReference type="PROSITE" id="PS01090">
    <property type="entry name" value="TATD_2"/>
    <property type="match status" value="1"/>
</dbReference>